<evidence type="ECO:0000313" key="3">
    <source>
        <dbReference type="Proteomes" id="UP000819052"/>
    </source>
</evidence>
<comment type="caution">
    <text evidence="2">The sequence shown here is derived from an EMBL/GenBank/DDBJ whole genome shotgun (WGS) entry which is preliminary data.</text>
</comment>
<sequence length="247" mass="27127">MINLASMRLSFAVLLAAAGALWPVTAFANTYKLECAGPAGERFYLQTETRNGGAWGTSFMADKRALTVQQQNWQIRYQTKWYDKIKVPGYLKRHSLNEAHCHQLGVIDGTPVVNKSYLKPNRTWFDSATLPEAFSLHMPEKNAPALYGQIVALHAEASEDHGFLVPRGARLVYEIALTSVADKSRGKVVGVVQSTSGDNGKSWTPLAVTTAAQIYELGKTTRAQGFAARWALNGVPVADNPCKQECR</sequence>
<dbReference type="Proteomes" id="UP000819052">
    <property type="component" value="Unassembled WGS sequence"/>
</dbReference>
<name>A0ABX0MED0_9BURK</name>
<organism evidence="2 3">
    <name type="scientific">Massilia aquatica</name>
    <dbReference type="NCBI Taxonomy" id="2609000"/>
    <lineage>
        <taxon>Bacteria</taxon>
        <taxon>Pseudomonadati</taxon>
        <taxon>Pseudomonadota</taxon>
        <taxon>Betaproteobacteria</taxon>
        <taxon>Burkholderiales</taxon>
        <taxon>Oxalobacteraceae</taxon>
        <taxon>Telluria group</taxon>
        <taxon>Massilia</taxon>
    </lineage>
</organism>
<keyword evidence="1" id="KW-0732">Signal</keyword>
<reference evidence="2 3" key="1">
    <citation type="submission" date="2019-09" db="EMBL/GenBank/DDBJ databases">
        <title>Taxonomy of Antarctic Massilia spp.: description of Massilia rubra sp. nov., Massilia aquatica sp. nov., Massilia mucilaginosa sp. nov., Massilia frigida sp. nov. isolated from streams, lakes and regoliths.</title>
        <authorList>
            <person name="Holochova P."/>
            <person name="Sedlacek I."/>
            <person name="Kralova S."/>
            <person name="Maslanova I."/>
            <person name="Busse H.-J."/>
            <person name="Stankova E."/>
            <person name="Vrbovska V."/>
            <person name="Kovarovic V."/>
            <person name="Bartak M."/>
            <person name="Svec P."/>
            <person name="Pantucek R."/>
        </authorList>
    </citation>
    <scope>NUCLEOTIDE SEQUENCE [LARGE SCALE GENOMIC DNA]</scope>
    <source>
        <strain evidence="2 3">CCM 8693</strain>
    </source>
</reference>
<proteinExistence type="predicted"/>
<protein>
    <recommendedName>
        <fullName evidence="4">DUF3108 domain-containing protein</fullName>
    </recommendedName>
</protein>
<accession>A0ABX0MED0</accession>
<keyword evidence="3" id="KW-1185">Reference proteome</keyword>
<evidence type="ECO:0008006" key="4">
    <source>
        <dbReference type="Google" id="ProtNLM"/>
    </source>
</evidence>
<feature type="chain" id="PRO_5045932024" description="DUF3108 domain-containing protein" evidence="1">
    <location>
        <begin position="29"/>
        <end position="247"/>
    </location>
</feature>
<evidence type="ECO:0000313" key="2">
    <source>
        <dbReference type="EMBL" id="NHZ42617.1"/>
    </source>
</evidence>
<dbReference type="RefSeq" id="WP_167078605.1">
    <property type="nucleotide sequence ID" value="NZ_VVIW01000013.1"/>
</dbReference>
<feature type="signal peptide" evidence="1">
    <location>
        <begin position="1"/>
        <end position="28"/>
    </location>
</feature>
<gene>
    <name evidence="2" type="ORF">F1609_20930</name>
</gene>
<evidence type="ECO:0000256" key="1">
    <source>
        <dbReference type="SAM" id="SignalP"/>
    </source>
</evidence>
<dbReference type="EMBL" id="VVIW01000013">
    <property type="protein sequence ID" value="NHZ42617.1"/>
    <property type="molecule type" value="Genomic_DNA"/>
</dbReference>